<dbReference type="Proteomes" id="UP001193734">
    <property type="component" value="Unassembled WGS sequence"/>
</dbReference>
<dbReference type="EMBL" id="JABKKE010000007">
    <property type="protein sequence ID" value="NPE13874.1"/>
    <property type="molecule type" value="Genomic_DNA"/>
</dbReference>
<proteinExistence type="predicted"/>
<dbReference type="RefSeq" id="WP_172175146.1">
    <property type="nucleotide sequence ID" value="NZ_CASGIA010000009.1"/>
</dbReference>
<protein>
    <submittedName>
        <fullName evidence="1">Uncharacterized protein</fullName>
    </submittedName>
</protein>
<reference evidence="1 2" key="1">
    <citation type="submission" date="2020-05" db="EMBL/GenBank/DDBJ databases">
        <title>Distinct polysaccharide utilization as determinants for interspecies competition between intestinal Prevotella spp.</title>
        <authorList>
            <person name="Galvez E.J.C."/>
            <person name="Iljazovic A."/>
            <person name="Strowig T."/>
        </authorList>
    </citation>
    <scope>NUCLEOTIDE SEQUENCE [LARGE SCALE GENOMIC DNA]</scope>
    <source>
        <strain evidence="1 2">PROD</strain>
    </source>
</reference>
<comment type="caution">
    <text evidence="1">The sequence shown here is derived from an EMBL/GenBank/DDBJ whole genome shotgun (WGS) entry which is preliminary data.</text>
</comment>
<sequence length="65" mass="7098">MGKKKTELHSLNEGLTILYAEELEQRMETDPLAISGLLGGEPESPKDLQGLCIIKVTCGELSIQK</sequence>
<evidence type="ECO:0000313" key="1">
    <source>
        <dbReference type="EMBL" id="NPE13874.1"/>
    </source>
</evidence>
<accession>A0ABX2AT10</accession>
<organism evidence="1 2">
    <name type="scientific">Xylanibacter rodentium</name>
    <dbReference type="NCBI Taxonomy" id="2736289"/>
    <lineage>
        <taxon>Bacteria</taxon>
        <taxon>Pseudomonadati</taxon>
        <taxon>Bacteroidota</taxon>
        <taxon>Bacteroidia</taxon>
        <taxon>Bacteroidales</taxon>
        <taxon>Prevotellaceae</taxon>
        <taxon>Xylanibacter</taxon>
    </lineage>
</organism>
<gene>
    <name evidence="1" type="ORF">HPS55_05965</name>
</gene>
<keyword evidence="2" id="KW-1185">Reference proteome</keyword>
<name>A0ABX2AT10_9BACT</name>
<evidence type="ECO:0000313" key="2">
    <source>
        <dbReference type="Proteomes" id="UP001193734"/>
    </source>
</evidence>
<dbReference type="GeneID" id="82157306"/>